<organism evidence="1 2">
    <name type="scientific">Legionella resiliens</name>
    <dbReference type="NCBI Taxonomy" id="2905958"/>
    <lineage>
        <taxon>Bacteria</taxon>
        <taxon>Pseudomonadati</taxon>
        <taxon>Pseudomonadota</taxon>
        <taxon>Gammaproteobacteria</taxon>
        <taxon>Legionellales</taxon>
        <taxon>Legionellaceae</taxon>
        <taxon>Legionella</taxon>
    </lineage>
</organism>
<accession>A0ABS8X320</accession>
<proteinExistence type="predicted"/>
<reference evidence="1 2" key="1">
    <citation type="journal article" date="2024" name="Pathogens">
        <title>Characterization of a Novel Species of Legionella Isolated from a Healthcare Facility: Legionella resiliens sp. nov.</title>
        <authorList>
            <person name="Cristino S."/>
            <person name="Pascale M.R."/>
            <person name="Marino F."/>
            <person name="Derelitto C."/>
            <person name="Salaris S."/>
            <person name="Orsini M."/>
            <person name="Squarzoni S."/>
            <person name="Grottola A."/>
            <person name="Girolamini L."/>
        </authorList>
    </citation>
    <scope>NUCLEOTIDE SEQUENCE [LARGE SCALE GENOMIC DNA]</scope>
    <source>
        <strain evidence="1 2">8cVS16</strain>
    </source>
</reference>
<sequence length="303" mass="33701">MAKIIVTEGNHELVLLDTENIRLGEMSTYYKNLSHYKKLDEALKLLSSLDEKKYWRAAILLKSLIKKKADAEEQEIHSLIEQCNDFSTSYIPNSEQLSSMKSLSCYRVGADAGAGFKEGDLDVLGTEGLLHCTGILVATEDEQGKLCYYVGHIFGERETYVTVKEELDRTLADVQRLTDKKLKWSDLAEQVTLVGPGSSTDEPSLCYKQTFKLLTQKGAKPNLLFGSSVAFNLTGKGDLIVLDPLGRLNEGSESKLPRAGHGVYSPVNNLDDSELSTTIEKQISDAILDNDFPYMNQFIMSKL</sequence>
<dbReference type="RefSeq" id="WP_182351554.1">
    <property type="nucleotide sequence ID" value="NZ_JAJSPM010000003.1"/>
</dbReference>
<name>A0ABS8X320_9GAMM</name>
<comment type="caution">
    <text evidence="1">The sequence shown here is derived from an EMBL/GenBank/DDBJ whole genome shotgun (WGS) entry which is preliminary data.</text>
</comment>
<protein>
    <submittedName>
        <fullName evidence="1">Uncharacterized protein</fullName>
    </submittedName>
</protein>
<evidence type="ECO:0000313" key="1">
    <source>
        <dbReference type="EMBL" id="MCE3531665.1"/>
    </source>
</evidence>
<keyword evidence="2" id="KW-1185">Reference proteome</keyword>
<evidence type="ECO:0000313" key="2">
    <source>
        <dbReference type="Proteomes" id="UP001320170"/>
    </source>
</evidence>
<dbReference type="EMBL" id="JAJTND010000003">
    <property type="protein sequence ID" value="MCE3531665.1"/>
    <property type="molecule type" value="Genomic_DNA"/>
</dbReference>
<gene>
    <name evidence="1" type="ORF">LXO92_04655</name>
</gene>
<dbReference type="Proteomes" id="UP001320170">
    <property type="component" value="Unassembled WGS sequence"/>
</dbReference>